<dbReference type="AlphaFoldDB" id="A0A7C5AMS2"/>
<proteinExistence type="predicted"/>
<name>A0A7C5AMS2_9BACT</name>
<dbReference type="EMBL" id="DTKJ01000045">
    <property type="protein sequence ID" value="HGZ11892.1"/>
    <property type="molecule type" value="Genomic_DNA"/>
</dbReference>
<sequence length="173" mass="19836">MATRTEPALFSCQVTQSEARFSPCRTWRYTLHRIWDKGRGLLMVVGLNPSTADEVRNDPTVTRCLNYAKNWGFGGLIMMNAFAYRATFPKDLKAAPDPVGPDNDFWLRRMAGNASLILAAWGNHGLWRNRQDQVLYLIGREVYCLGVTKEGAPRHPLYLRRDAEPRPFPEEFF</sequence>
<protein>
    <submittedName>
        <fullName evidence="1">DUF1643 domain-containing protein</fullName>
    </submittedName>
</protein>
<organism evidence="1">
    <name type="scientific">Desulfobacca acetoxidans</name>
    <dbReference type="NCBI Taxonomy" id="60893"/>
    <lineage>
        <taxon>Bacteria</taxon>
        <taxon>Pseudomonadati</taxon>
        <taxon>Thermodesulfobacteriota</taxon>
        <taxon>Desulfobaccia</taxon>
        <taxon>Desulfobaccales</taxon>
        <taxon>Desulfobaccaceae</taxon>
        <taxon>Desulfobacca</taxon>
    </lineage>
</organism>
<dbReference type="InterPro" id="IPR012441">
    <property type="entry name" value="DUF1643"/>
</dbReference>
<reference evidence="1" key="1">
    <citation type="journal article" date="2020" name="mSystems">
        <title>Genome- and Community-Level Interaction Insights into Carbon Utilization and Element Cycling Functions of Hydrothermarchaeota in Hydrothermal Sediment.</title>
        <authorList>
            <person name="Zhou Z."/>
            <person name="Liu Y."/>
            <person name="Xu W."/>
            <person name="Pan J."/>
            <person name="Luo Z.H."/>
            <person name="Li M."/>
        </authorList>
    </citation>
    <scope>NUCLEOTIDE SEQUENCE [LARGE SCALE GENOMIC DNA]</scope>
    <source>
        <strain evidence="1">SpSt-853</strain>
    </source>
</reference>
<gene>
    <name evidence="1" type="ORF">ENW48_06700</name>
</gene>
<dbReference type="Pfam" id="PF07799">
    <property type="entry name" value="DUF1643"/>
    <property type="match status" value="1"/>
</dbReference>
<accession>A0A7C5AMS2</accession>
<comment type="caution">
    <text evidence="1">The sequence shown here is derived from an EMBL/GenBank/DDBJ whole genome shotgun (WGS) entry which is preliminary data.</text>
</comment>
<evidence type="ECO:0000313" key="1">
    <source>
        <dbReference type="EMBL" id="HGZ11892.1"/>
    </source>
</evidence>